<evidence type="ECO:0000256" key="4">
    <source>
        <dbReference type="ARBA" id="ARBA00022475"/>
    </source>
</evidence>
<keyword evidence="4" id="KW-1003">Cell membrane</keyword>
<feature type="domain" description="ABC transmembrane type-2" evidence="9">
    <location>
        <begin position="153"/>
        <end position="393"/>
    </location>
</feature>
<gene>
    <name evidence="10" type="ORF">J2800_001312</name>
</gene>
<accession>A0ABU1MXC8</accession>
<feature type="transmembrane region" description="Helical" evidence="8">
    <location>
        <begin position="283"/>
        <end position="304"/>
    </location>
</feature>
<evidence type="ECO:0000256" key="7">
    <source>
        <dbReference type="ARBA" id="ARBA00023136"/>
    </source>
</evidence>
<dbReference type="Proteomes" id="UP001262754">
    <property type="component" value="Unassembled WGS sequence"/>
</dbReference>
<dbReference type="PANTHER" id="PTHR30294:SF29">
    <property type="entry name" value="MULTIDRUG ABC TRANSPORTER PERMEASE YBHS-RELATED"/>
    <property type="match status" value="1"/>
</dbReference>
<dbReference type="InterPro" id="IPR047817">
    <property type="entry name" value="ABC2_TM_bact-type"/>
</dbReference>
<dbReference type="InterPro" id="IPR051449">
    <property type="entry name" value="ABC-2_transporter_component"/>
</dbReference>
<evidence type="ECO:0000256" key="3">
    <source>
        <dbReference type="ARBA" id="ARBA00022448"/>
    </source>
</evidence>
<comment type="subcellular location">
    <subcellularLocation>
        <location evidence="1">Cell membrane</location>
        <topology evidence="1">Multi-pass membrane protein</topology>
    </subcellularLocation>
</comment>
<evidence type="ECO:0000256" key="6">
    <source>
        <dbReference type="ARBA" id="ARBA00022989"/>
    </source>
</evidence>
<comment type="caution">
    <text evidence="10">The sequence shown here is derived from an EMBL/GenBank/DDBJ whole genome shotgun (WGS) entry which is preliminary data.</text>
</comment>
<keyword evidence="7 8" id="KW-0472">Membrane</keyword>
<proteinExistence type="inferred from homology"/>
<dbReference type="PANTHER" id="PTHR30294">
    <property type="entry name" value="MEMBRANE COMPONENT OF ABC TRANSPORTER YHHJ-RELATED"/>
    <property type="match status" value="1"/>
</dbReference>
<evidence type="ECO:0000313" key="10">
    <source>
        <dbReference type="EMBL" id="MDR6530576.1"/>
    </source>
</evidence>
<name>A0ABU1MXC8_9CAUL</name>
<feature type="transmembrane region" description="Helical" evidence="8">
    <location>
        <begin position="202"/>
        <end position="223"/>
    </location>
</feature>
<dbReference type="Pfam" id="PF12698">
    <property type="entry name" value="ABC2_membrane_3"/>
    <property type="match status" value="1"/>
</dbReference>
<comment type="similarity">
    <text evidence="2">Belongs to the ABC-2 integral membrane protein family.</text>
</comment>
<feature type="transmembrane region" description="Helical" evidence="8">
    <location>
        <begin position="368"/>
        <end position="387"/>
    </location>
</feature>
<evidence type="ECO:0000256" key="2">
    <source>
        <dbReference type="ARBA" id="ARBA00007783"/>
    </source>
</evidence>
<organism evidence="10 11">
    <name type="scientific">Caulobacter rhizosphaerae</name>
    <dbReference type="NCBI Taxonomy" id="2010972"/>
    <lineage>
        <taxon>Bacteria</taxon>
        <taxon>Pseudomonadati</taxon>
        <taxon>Pseudomonadota</taxon>
        <taxon>Alphaproteobacteria</taxon>
        <taxon>Caulobacterales</taxon>
        <taxon>Caulobacteraceae</taxon>
        <taxon>Caulobacter</taxon>
    </lineage>
</organism>
<evidence type="ECO:0000256" key="8">
    <source>
        <dbReference type="SAM" id="Phobius"/>
    </source>
</evidence>
<dbReference type="EMBL" id="JAVDRL010000003">
    <property type="protein sequence ID" value="MDR6530576.1"/>
    <property type="molecule type" value="Genomic_DNA"/>
</dbReference>
<dbReference type="InterPro" id="IPR013525">
    <property type="entry name" value="ABC2_TM"/>
</dbReference>
<keyword evidence="6 8" id="KW-1133">Transmembrane helix</keyword>
<evidence type="ECO:0000259" key="9">
    <source>
        <dbReference type="PROSITE" id="PS51012"/>
    </source>
</evidence>
<feature type="transmembrane region" description="Helical" evidence="8">
    <location>
        <begin position="250"/>
        <end position="271"/>
    </location>
</feature>
<reference evidence="10 11" key="1">
    <citation type="submission" date="2023-07" db="EMBL/GenBank/DDBJ databases">
        <title>Sorghum-associated microbial communities from plants grown in Nebraska, USA.</title>
        <authorList>
            <person name="Schachtman D."/>
        </authorList>
    </citation>
    <scope>NUCLEOTIDE SEQUENCE [LARGE SCALE GENOMIC DNA]</scope>
    <source>
        <strain evidence="10 11">DS2154</strain>
    </source>
</reference>
<keyword evidence="11" id="KW-1185">Reference proteome</keyword>
<evidence type="ECO:0000256" key="1">
    <source>
        <dbReference type="ARBA" id="ARBA00004651"/>
    </source>
</evidence>
<evidence type="ECO:0000256" key="5">
    <source>
        <dbReference type="ARBA" id="ARBA00022692"/>
    </source>
</evidence>
<keyword evidence="3" id="KW-0813">Transport</keyword>
<dbReference type="PROSITE" id="PS51012">
    <property type="entry name" value="ABC_TM2"/>
    <property type="match status" value="1"/>
</dbReference>
<feature type="transmembrane region" description="Helical" evidence="8">
    <location>
        <begin position="45"/>
        <end position="65"/>
    </location>
</feature>
<evidence type="ECO:0000313" key="11">
    <source>
        <dbReference type="Proteomes" id="UP001262754"/>
    </source>
</evidence>
<sequence>MSAPMGAPMDAKPSDPAAPVDRGLSLNRILAVLTKEFIQLTRDRLTYAMILVMPIVQLLLFGYAINSDPRDLPTAVLVQDHGPMARSALSALAHNGYFKIVREAASPEELDQAIARGEVQFALTIPADFTRRVVRGDDAQILVEADASDPAATGGAIAALANLPRTALSRDLVGAAGRRDEDPFEVVIHRRYNPEAITAYNIVPGLLGVVLSLTLVMMTSLGMTREYERGTMESLLATPAKPIEVMIGKLSPYVVVGLIQTVVILVLARVLFSVPMAGGWDALALGVVLFILGSLSLGFLISTVARNQLQAVQMSFFYILPSILLSGFMFPFRGMPAWAQALGSVIPVTHFLRVVRGSLLKGLGLVDLWTSLAALAVFVVAIAAAAMSRYRRTLD</sequence>
<dbReference type="Gene3D" id="3.40.1710.10">
    <property type="entry name" value="abc type-2 transporter like domain"/>
    <property type="match status" value="1"/>
</dbReference>
<keyword evidence="5 8" id="KW-0812">Transmembrane</keyword>
<protein>
    <submittedName>
        <fullName evidence="10">ABC-2 type transport system permease protein</fullName>
    </submittedName>
</protein>
<feature type="transmembrane region" description="Helical" evidence="8">
    <location>
        <begin position="316"/>
        <end position="332"/>
    </location>
</feature>